<dbReference type="Gene3D" id="2.70.150.10">
    <property type="entry name" value="Calcium-transporting ATPase, cytoplasmic transduction domain A"/>
    <property type="match status" value="1"/>
</dbReference>
<keyword evidence="17" id="KW-1185">Reference proteome</keyword>
<dbReference type="InterPro" id="IPR023214">
    <property type="entry name" value="HAD_sf"/>
</dbReference>
<dbReference type="SMART" id="SM00831">
    <property type="entry name" value="Cation_ATPase_N"/>
    <property type="match status" value="1"/>
</dbReference>
<dbReference type="GO" id="GO:0046872">
    <property type="term" value="F:metal ion binding"/>
    <property type="evidence" value="ECO:0007669"/>
    <property type="project" value="UniProtKB-KW"/>
</dbReference>
<feature type="domain" description="Cation-transporting P-type ATPase N-terminal" evidence="15">
    <location>
        <begin position="47"/>
        <end position="115"/>
    </location>
</feature>
<dbReference type="GO" id="GO:0005886">
    <property type="term" value="C:plasma membrane"/>
    <property type="evidence" value="ECO:0007669"/>
    <property type="project" value="UniProtKB-SubCell"/>
</dbReference>
<dbReference type="InterPro" id="IPR018303">
    <property type="entry name" value="ATPase_P-typ_P_site"/>
</dbReference>
<dbReference type="Gene3D" id="3.40.1110.10">
    <property type="entry name" value="Calcium-transporting ATPase, cytoplasmic domain N"/>
    <property type="match status" value="1"/>
</dbReference>
<dbReference type="PANTHER" id="PTHR42861">
    <property type="entry name" value="CALCIUM-TRANSPORTING ATPASE"/>
    <property type="match status" value="1"/>
</dbReference>
<dbReference type="CDD" id="cd02076">
    <property type="entry name" value="P-type_ATPase_H"/>
    <property type="match status" value="1"/>
</dbReference>
<dbReference type="SFLD" id="SFLDG00002">
    <property type="entry name" value="C1.7:_P-type_atpase_like"/>
    <property type="match status" value="1"/>
</dbReference>
<evidence type="ECO:0000256" key="1">
    <source>
        <dbReference type="ARBA" id="ARBA00003417"/>
    </source>
</evidence>
<keyword evidence="12 13" id="KW-0472">Membrane</keyword>
<dbReference type="SFLD" id="SFLDF00027">
    <property type="entry name" value="p-type_atpase"/>
    <property type="match status" value="1"/>
</dbReference>
<dbReference type="NCBIfam" id="TIGR01494">
    <property type="entry name" value="ATPase_P-type"/>
    <property type="match status" value="2"/>
</dbReference>
<dbReference type="PROSITE" id="PS00154">
    <property type="entry name" value="ATPASE_E1_E2"/>
    <property type="match status" value="1"/>
</dbReference>
<feature type="transmembrane region" description="Helical" evidence="13">
    <location>
        <begin position="803"/>
        <end position="826"/>
    </location>
</feature>
<evidence type="ECO:0000256" key="13">
    <source>
        <dbReference type="RuleBase" id="RU362083"/>
    </source>
</evidence>
<dbReference type="InterPro" id="IPR059000">
    <property type="entry name" value="ATPase_P-type_domA"/>
</dbReference>
<dbReference type="GeneID" id="89948550"/>
<dbReference type="GO" id="GO:0005524">
    <property type="term" value="F:ATP binding"/>
    <property type="evidence" value="ECO:0007669"/>
    <property type="project" value="UniProtKB-UniRule"/>
</dbReference>
<keyword evidence="7 13" id="KW-0547">Nucleotide-binding</keyword>
<dbReference type="InterPro" id="IPR044492">
    <property type="entry name" value="P_typ_ATPase_HD_dom"/>
</dbReference>
<evidence type="ECO:0000256" key="3">
    <source>
        <dbReference type="ARBA" id="ARBA00008804"/>
    </source>
</evidence>
<dbReference type="InterPro" id="IPR006534">
    <property type="entry name" value="P-type_ATPase_IIIA"/>
</dbReference>
<dbReference type="Proteomes" id="UP001304243">
    <property type="component" value="Unassembled WGS sequence"/>
</dbReference>
<keyword evidence="5 13" id="KW-0812">Transmembrane</keyword>
<dbReference type="SUPFAM" id="SSF81660">
    <property type="entry name" value="Metal cation-transporting ATPase, ATP-binding domain N"/>
    <property type="match status" value="1"/>
</dbReference>
<dbReference type="PRINTS" id="PR00119">
    <property type="entry name" value="CATATPASE"/>
</dbReference>
<comment type="similarity">
    <text evidence="3 13">Belongs to the cation transport ATPase (P-type) (TC 3.A.3) family. Type IIIA subfamily.</text>
</comment>
<accession>A0AAN7D5W1</accession>
<comment type="subcellular location">
    <subcellularLocation>
        <location evidence="13">Cell membrane</location>
        <topology evidence="13">Multi-pass membrane protein</topology>
    </subcellularLocation>
    <subcellularLocation>
        <location evidence="2">Membrane</location>
        <topology evidence="2">Multi-pass membrane protein</topology>
    </subcellularLocation>
</comment>
<evidence type="ECO:0000256" key="9">
    <source>
        <dbReference type="ARBA" id="ARBA00022842"/>
    </source>
</evidence>
<protein>
    <recommendedName>
        <fullName evidence="13">Plasma membrane ATPase</fullName>
        <ecNumber evidence="13">7.1.2.1</ecNumber>
    </recommendedName>
</protein>
<keyword evidence="13" id="KW-0813">Transport</keyword>
<feature type="transmembrane region" description="Helical" evidence="13">
    <location>
        <begin position="273"/>
        <end position="292"/>
    </location>
</feature>
<feature type="region of interest" description="Disordered" evidence="14">
    <location>
        <begin position="884"/>
        <end position="923"/>
    </location>
</feature>
<dbReference type="Pfam" id="PF00702">
    <property type="entry name" value="Hydrolase"/>
    <property type="match status" value="1"/>
</dbReference>
<evidence type="ECO:0000256" key="7">
    <source>
        <dbReference type="ARBA" id="ARBA00022741"/>
    </source>
</evidence>
<feature type="transmembrane region" description="Helical" evidence="13">
    <location>
        <begin position="88"/>
        <end position="110"/>
    </location>
</feature>
<dbReference type="GO" id="GO:0016887">
    <property type="term" value="F:ATP hydrolysis activity"/>
    <property type="evidence" value="ECO:0007669"/>
    <property type="project" value="InterPro"/>
</dbReference>
<dbReference type="SUPFAM" id="SSF56784">
    <property type="entry name" value="HAD-like"/>
    <property type="match status" value="1"/>
</dbReference>
<dbReference type="Pfam" id="PF00690">
    <property type="entry name" value="Cation_ATPase_N"/>
    <property type="match status" value="1"/>
</dbReference>
<evidence type="ECO:0000256" key="2">
    <source>
        <dbReference type="ARBA" id="ARBA00004141"/>
    </source>
</evidence>
<keyword evidence="4" id="KW-0597">Phosphoprotein</keyword>
<keyword evidence="13" id="KW-0406">Ion transport</keyword>
<evidence type="ECO:0000256" key="12">
    <source>
        <dbReference type="ARBA" id="ARBA00023136"/>
    </source>
</evidence>
<dbReference type="SFLD" id="SFLDS00003">
    <property type="entry name" value="Haloacid_Dehalogenase"/>
    <property type="match status" value="1"/>
</dbReference>
<dbReference type="EMBL" id="JASEJX010000033">
    <property type="protein sequence ID" value="KAK4510434.1"/>
    <property type="molecule type" value="Genomic_DNA"/>
</dbReference>
<dbReference type="GO" id="GO:0008553">
    <property type="term" value="F:P-type proton-exporting transporter activity"/>
    <property type="evidence" value="ECO:0007669"/>
    <property type="project" value="UniProtKB-UniRule"/>
</dbReference>
<dbReference type="InterPro" id="IPR004014">
    <property type="entry name" value="ATPase_P-typ_cation-transptr_N"/>
</dbReference>
<feature type="transmembrane region" description="Helical" evidence="13">
    <location>
        <begin position="116"/>
        <end position="135"/>
    </location>
</feature>
<evidence type="ECO:0000259" key="15">
    <source>
        <dbReference type="SMART" id="SM00831"/>
    </source>
</evidence>
<sequence>MGFRKLTNEPEDITNQYANDLEEVVPLTNTINKSSNEKPQQNIIDDVPAHLEPYLQTQPTFGLTDDQVHERMQRFGRNELAEKKRNKLLHFLSFFTGAISYLMILSLILTAVTSDWLDFGIIAGMLIINAVIGYVEEARAESSIASLKNSLALRCKCWRNGRLIEVNSADIVVGDIIVLRLGDIVPADARLLGIGASGEAIETDIQIDQSSLTGESLPSKKKPGSVVFSSCVVKQGQQQAIVVRTGPDTFIGKTASLISVTTGSGRFQKVINYIGNFLIIISVLLVLIIFIHELLEEKVATGAVTQGQVLSALNQMVVLTIAAIPVGLPTVMSVTMAIGAKQLAKKQVIVKRLTAVEEFASVSILCSDKTGTLTKNELTFDKPYLSGSYDKNDILLYSYLAAEVATDDPIEFAVRTAAEKHHPQVNNDGSHSVQGYKVVSFKPFNPSDKTAEATVQELATDSKFRVAKGAPQVILSLVGGNKQAEETVEAFAARGLRSLGVARTVKGMDQWELVGLLSLIDPPRDDSAETLAECNQYGITVKMITGDQGVIAKEVAGRLGMGKNILDVDELVDPTKSEQELSDAVLFSDGFSRVVPEHKYRVVELLQERGYFVAMTGDGVNDAPALKKANVGIAVAGATDAARSASDIVLLAPGLSAIIDGIKVSRIIFQRLQSYALYRITSTIHFLIFFFVITLAEDWKMPPVFLILISLLNDAATLIMAVDSVSISHSPNMWRLRLLLVLSCVLAIVLSGFSFAHFYIFRDVLHATPGELSSIMYLHISSAPHFVIFSTRTNSFWWTSMPSLVFTAIVLGTQVIALVLSVYGAFGADPNITSIGWARGMIIIAISLGTFFIIDVIKVLTIFIWDKFADKSRHEFATVPAFAKSKKDTSKASKFIQKQHQQPSRFGYDRAQRRESVSSVKSY</sequence>
<evidence type="ECO:0000256" key="10">
    <source>
        <dbReference type="ARBA" id="ARBA00022967"/>
    </source>
</evidence>
<dbReference type="FunFam" id="2.70.150.10:FF:000042">
    <property type="entry name" value="Plasma membrane ATPase"/>
    <property type="match status" value="1"/>
</dbReference>
<keyword evidence="10 13" id="KW-1278">Translocase</keyword>
<evidence type="ECO:0000256" key="6">
    <source>
        <dbReference type="ARBA" id="ARBA00022723"/>
    </source>
</evidence>
<dbReference type="InterPro" id="IPR036412">
    <property type="entry name" value="HAD-like_sf"/>
</dbReference>
<keyword evidence="8 13" id="KW-0067">ATP-binding</keyword>
<dbReference type="InterPro" id="IPR023298">
    <property type="entry name" value="ATPase_P-typ_TM_dom_sf"/>
</dbReference>
<feature type="transmembrane region" description="Helical" evidence="13">
    <location>
        <begin position="772"/>
        <end position="791"/>
    </location>
</feature>
<dbReference type="PRINTS" id="PR00120">
    <property type="entry name" value="HATPASE"/>
</dbReference>
<feature type="transmembrane region" description="Helical" evidence="13">
    <location>
        <begin position="738"/>
        <end position="760"/>
    </location>
</feature>
<comment type="catalytic activity">
    <reaction evidence="13">
        <text>ATP + H2O + H(+)(in) = ADP + phosphate + 2 H(+)(out)</text>
        <dbReference type="Rhea" id="RHEA:20852"/>
        <dbReference type="ChEBI" id="CHEBI:15377"/>
        <dbReference type="ChEBI" id="CHEBI:15378"/>
        <dbReference type="ChEBI" id="CHEBI:30616"/>
        <dbReference type="ChEBI" id="CHEBI:43474"/>
        <dbReference type="ChEBI" id="CHEBI:456216"/>
        <dbReference type="EC" id="7.1.2.1"/>
    </reaction>
</comment>
<keyword evidence="6" id="KW-0479">Metal-binding</keyword>
<feature type="transmembrane region" description="Helical" evidence="13">
    <location>
        <begin position="838"/>
        <end position="865"/>
    </location>
</feature>
<feature type="transmembrane region" description="Helical" evidence="13">
    <location>
        <begin position="312"/>
        <end position="338"/>
    </location>
</feature>
<feature type="transmembrane region" description="Helical" evidence="13">
    <location>
        <begin position="676"/>
        <end position="696"/>
    </location>
</feature>
<evidence type="ECO:0000256" key="11">
    <source>
        <dbReference type="ARBA" id="ARBA00022989"/>
    </source>
</evidence>
<feature type="compositionally biased region" description="Basic and acidic residues" evidence="14">
    <location>
        <begin position="907"/>
        <end position="916"/>
    </location>
</feature>
<evidence type="ECO:0000256" key="8">
    <source>
        <dbReference type="ARBA" id="ARBA00022840"/>
    </source>
</evidence>
<dbReference type="Gene3D" id="3.40.50.1000">
    <property type="entry name" value="HAD superfamily/HAD-like"/>
    <property type="match status" value="1"/>
</dbReference>
<evidence type="ECO:0000256" key="4">
    <source>
        <dbReference type="ARBA" id="ARBA00022553"/>
    </source>
</evidence>
<dbReference type="RefSeq" id="XP_064677100.1">
    <property type="nucleotide sequence ID" value="XM_064824164.1"/>
</dbReference>
<proteinExistence type="inferred from homology"/>
<gene>
    <name evidence="16" type="primary">IML1</name>
    <name evidence="16" type="ORF">ATC70_004864</name>
</gene>
<evidence type="ECO:0000313" key="16">
    <source>
        <dbReference type="EMBL" id="KAK4510434.1"/>
    </source>
</evidence>
<keyword evidence="9 13" id="KW-0460">Magnesium</keyword>
<dbReference type="GO" id="GO:0120029">
    <property type="term" value="P:proton export across plasma membrane"/>
    <property type="evidence" value="ECO:0007669"/>
    <property type="project" value="UniProtKB-UniRule"/>
</dbReference>
<dbReference type="InterPro" id="IPR001757">
    <property type="entry name" value="P_typ_ATPase"/>
</dbReference>
<dbReference type="SUPFAM" id="SSF81665">
    <property type="entry name" value="Calcium ATPase, transmembrane domain M"/>
    <property type="match status" value="1"/>
</dbReference>
<comment type="function">
    <text evidence="1">The plasma membrane ATPase of plants and fungi is a hydrogen ion pump. The proton gradient it generates drives the active transport of nutrients by H(+)-symport. The resulting external acidification and/or internal alkinization may mediate growth responses.</text>
</comment>
<dbReference type="SUPFAM" id="SSF81653">
    <property type="entry name" value="Calcium ATPase, transduction domain A"/>
    <property type="match status" value="1"/>
</dbReference>
<dbReference type="AlphaFoldDB" id="A0AAN7D5W1"/>
<keyword evidence="13" id="KW-0375">Hydrogen ion transport</keyword>
<dbReference type="Gene3D" id="1.20.1110.10">
    <property type="entry name" value="Calcium-transporting ATPase, transmembrane domain"/>
    <property type="match status" value="1"/>
</dbReference>
<evidence type="ECO:0000256" key="5">
    <source>
        <dbReference type="ARBA" id="ARBA00022692"/>
    </source>
</evidence>
<dbReference type="InterPro" id="IPR023299">
    <property type="entry name" value="ATPase_P-typ_cyto_dom_N"/>
</dbReference>
<dbReference type="EC" id="7.1.2.1" evidence="13"/>
<organism evidence="16 17">
    <name type="scientific">Mucor velutinosus</name>
    <dbReference type="NCBI Taxonomy" id="708070"/>
    <lineage>
        <taxon>Eukaryota</taxon>
        <taxon>Fungi</taxon>
        <taxon>Fungi incertae sedis</taxon>
        <taxon>Mucoromycota</taxon>
        <taxon>Mucoromycotina</taxon>
        <taxon>Mucoromycetes</taxon>
        <taxon>Mucorales</taxon>
        <taxon>Mucorineae</taxon>
        <taxon>Mucoraceae</taxon>
        <taxon>Mucor</taxon>
    </lineage>
</organism>
<evidence type="ECO:0000256" key="14">
    <source>
        <dbReference type="SAM" id="MobiDB-lite"/>
    </source>
</evidence>
<name>A0AAN7D5W1_9FUNG</name>
<evidence type="ECO:0000313" key="17">
    <source>
        <dbReference type="Proteomes" id="UP001304243"/>
    </source>
</evidence>
<dbReference type="FunFam" id="3.40.50.1000:FF:000211">
    <property type="entry name" value="Plasma membrane ATPase"/>
    <property type="match status" value="1"/>
</dbReference>
<comment type="caution">
    <text evidence="16">The sequence shown here is derived from an EMBL/GenBank/DDBJ whole genome shotgun (WGS) entry which is preliminary data.</text>
</comment>
<dbReference type="Pfam" id="PF00122">
    <property type="entry name" value="E1-E2_ATPase"/>
    <property type="match status" value="1"/>
</dbReference>
<reference evidence="16 17" key="1">
    <citation type="submission" date="2022-11" db="EMBL/GenBank/DDBJ databases">
        <title>Mucor velutinosus strain NIH1002 WGS.</title>
        <authorList>
            <person name="Subramanian P."/>
            <person name="Mullikin J.C."/>
            <person name="Segre J.A."/>
            <person name="Zelazny A.M."/>
        </authorList>
    </citation>
    <scope>NUCLEOTIDE SEQUENCE [LARGE SCALE GENOMIC DNA]</scope>
    <source>
        <strain evidence="16 17">NIH1002</strain>
    </source>
</reference>
<feature type="transmembrane region" description="Helical" evidence="13">
    <location>
        <begin position="702"/>
        <end position="726"/>
    </location>
</feature>
<dbReference type="InterPro" id="IPR008250">
    <property type="entry name" value="ATPase_P-typ_transduc_dom_A_sf"/>
</dbReference>
<dbReference type="NCBIfam" id="TIGR01647">
    <property type="entry name" value="ATPase-IIIA_H"/>
    <property type="match status" value="1"/>
</dbReference>
<keyword evidence="11 13" id="KW-1133">Transmembrane helix</keyword>